<dbReference type="KEGG" id="haxz:M0R88_09020"/>
<accession>A0A8U0IM58</accession>
<feature type="region of interest" description="Disordered" evidence="1">
    <location>
        <begin position="1"/>
        <end position="20"/>
    </location>
</feature>
<sequence>MASGRDRHVGRLADRREVRAGRLLDGLVERRAALAVQRVGVVPPTVPERGGEPPDAVEPLPEASPDSGRSNDDRRRRGESGVAGQRESVGEVREECGRGQRPDADRQFRTAGFRRRPAVRRAESGDLAGFDDVRLADY</sequence>
<proteinExistence type="predicted"/>
<feature type="compositionally biased region" description="Basic and acidic residues" evidence="1">
    <location>
        <begin position="88"/>
        <end position="108"/>
    </location>
</feature>
<dbReference type="RefSeq" id="WP_248656604.1">
    <property type="nucleotide sequence ID" value="NZ_CP096658.1"/>
</dbReference>
<keyword evidence="3" id="KW-1185">Reference proteome</keyword>
<organism evidence="2 3">
    <name type="scientific">Halorussus gelatinilyticus</name>
    <dbReference type="NCBI Taxonomy" id="2937524"/>
    <lineage>
        <taxon>Archaea</taxon>
        <taxon>Methanobacteriati</taxon>
        <taxon>Methanobacteriota</taxon>
        <taxon>Stenosarchaea group</taxon>
        <taxon>Halobacteria</taxon>
        <taxon>Halobacteriales</taxon>
        <taxon>Haladaptataceae</taxon>
        <taxon>Halorussus</taxon>
    </lineage>
</organism>
<protein>
    <submittedName>
        <fullName evidence="2">Uncharacterized protein</fullName>
    </submittedName>
</protein>
<evidence type="ECO:0000256" key="1">
    <source>
        <dbReference type="SAM" id="MobiDB-lite"/>
    </source>
</evidence>
<dbReference type="EMBL" id="CP096658">
    <property type="protein sequence ID" value="UPW02220.1"/>
    <property type="molecule type" value="Genomic_DNA"/>
</dbReference>
<reference evidence="2" key="1">
    <citation type="submission" date="2022-04" db="EMBL/GenBank/DDBJ databases">
        <title>Diverse halophilic archaea isolated from saline environments.</title>
        <authorList>
            <person name="Cui H.-L."/>
        </authorList>
    </citation>
    <scope>NUCLEOTIDE SEQUENCE</scope>
    <source>
        <strain evidence="2">XZYJT40</strain>
    </source>
</reference>
<name>A0A8U0IM58_9EURY</name>
<evidence type="ECO:0000313" key="2">
    <source>
        <dbReference type="EMBL" id="UPW02220.1"/>
    </source>
</evidence>
<dbReference type="Proteomes" id="UP000830434">
    <property type="component" value="Chromosome"/>
</dbReference>
<feature type="region of interest" description="Disordered" evidence="1">
    <location>
        <begin position="39"/>
        <end position="138"/>
    </location>
</feature>
<dbReference type="GeneID" id="72189993"/>
<feature type="compositionally biased region" description="Basic and acidic residues" evidence="1">
    <location>
        <begin position="69"/>
        <end position="79"/>
    </location>
</feature>
<evidence type="ECO:0000313" key="3">
    <source>
        <dbReference type="Proteomes" id="UP000830434"/>
    </source>
</evidence>
<dbReference type="AlphaFoldDB" id="A0A8U0IM58"/>
<gene>
    <name evidence="2" type="ORF">M0R88_09020</name>
</gene>